<protein>
    <recommendedName>
        <fullName evidence="4">Carboxypeptidase regulatory-like domain-containing protein</fullName>
    </recommendedName>
</protein>
<accession>A0A518BJ15</accession>
<reference evidence="2 3" key="1">
    <citation type="submission" date="2019-02" db="EMBL/GenBank/DDBJ databases">
        <title>Deep-cultivation of Planctomycetes and their phenomic and genomic characterization uncovers novel biology.</title>
        <authorList>
            <person name="Wiegand S."/>
            <person name="Jogler M."/>
            <person name="Boedeker C."/>
            <person name="Pinto D."/>
            <person name="Vollmers J."/>
            <person name="Rivas-Marin E."/>
            <person name="Kohn T."/>
            <person name="Peeters S.H."/>
            <person name="Heuer A."/>
            <person name="Rast P."/>
            <person name="Oberbeckmann S."/>
            <person name="Bunk B."/>
            <person name="Jeske O."/>
            <person name="Meyerdierks A."/>
            <person name="Storesund J.E."/>
            <person name="Kallscheuer N."/>
            <person name="Luecker S."/>
            <person name="Lage O.M."/>
            <person name="Pohl T."/>
            <person name="Merkel B.J."/>
            <person name="Hornburger P."/>
            <person name="Mueller R.-W."/>
            <person name="Bruemmer F."/>
            <person name="Labrenz M."/>
            <person name="Spormann A.M."/>
            <person name="Op den Camp H."/>
            <person name="Overmann J."/>
            <person name="Amann R."/>
            <person name="Jetten M.S.M."/>
            <person name="Mascher T."/>
            <person name="Medema M.H."/>
            <person name="Devos D.P."/>
            <person name="Kaster A.-K."/>
            <person name="Ovreas L."/>
            <person name="Rohde M."/>
            <person name="Galperin M.Y."/>
            <person name="Jogler C."/>
        </authorList>
    </citation>
    <scope>NUCLEOTIDE SEQUENCE [LARGE SCALE GENOMIC DNA]</scope>
    <source>
        <strain evidence="2 3">Pla133</strain>
    </source>
</reference>
<proteinExistence type="predicted"/>
<keyword evidence="3" id="KW-1185">Reference proteome</keyword>
<feature type="chain" id="PRO_5022010395" description="Carboxypeptidase regulatory-like domain-containing protein" evidence="1">
    <location>
        <begin position="27"/>
        <end position="151"/>
    </location>
</feature>
<dbReference type="EMBL" id="CP036287">
    <property type="protein sequence ID" value="QDU66958.1"/>
    <property type="molecule type" value="Genomic_DNA"/>
</dbReference>
<evidence type="ECO:0000256" key="1">
    <source>
        <dbReference type="SAM" id="SignalP"/>
    </source>
</evidence>
<evidence type="ECO:0008006" key="4">
    <source>
        <dbReference type="Google" id="ProtNLM"/>
    </source>
</evidence>
<dbReference type="RefSeq" id="WP_145064755.1">
    <property type="nucleotide sequence ID" value="NZ_CP036287.1"/>
</dbReference>
<sequence length="151" mass="15924" precursor="true">MKLCRGAILAVALSVLPLAGCGVAGAQDQREFRGPFPLAELIAAGVEQVGPDTGVEIRMEVRGADGAVVPYALVQLDWGDGGRTAFQSDVEGVFWIRFPPFALDSEAVVSLRTIPHGTDFVVEDYASFSRPLEGGVAAVRFSSYVPAATRG</sequence>
<dbReference type="Proteomes" id="UP000316921">
    <property type="component" value="Chromosome"/>
</dbReference>
<evidence type="ECO:0000313" key="2">
    <source>
        <dbReference type="EMBL" id="QDU66958.1"/>
    </source>
</evidence>
<gene>
    <name evidence="2" type="ORF">Pla133_20340</name>
</gene>
<dbReference type="AlphaFoldDB" id="A0A518BJ15"/>
<feature type="signal peptide" evidence="1">
    <location>
        <begin position="1"/>
        <end position="26"/>
    </location>
</feature>
<keyword evidence="1" id="KW-0732">Signal</keyword>
<evidence type="ECO:0000313" key="3">
    <source>
        <dbReference type="Proteomes" id="UP000316921"/>
    </source>
</evidence>
<dbReference type="KEGG" id="pbap:Pla133_20340"/>
<name>A0A518BJ15_9BACT</name>
<organism evidence="2 3">
    <name type="scientific">Engelhardtia mirabilis</name>
    <dbReference type="NCBI Taxonomy" id="2528011"/>
    <lineage>
        <taxon>Bacteria</taxon>
        <taxon>Pseudomonadati</taxon>
        <taxon>Planctomycetota</taxon>
        <taxon>Planctomycetia</taxon>
        <taxon>Planctomycetia incertae sedis</taxon>
        <taxon>Engelhardtia</taxon>
    </lineage>
</organism>